<feature type="compositionally biased region" description="Low complexity" evidence="1">
    <location>
        <begin position="62"/>
        <end position="72"/>
    </location>
</feature>
<evidence type="ECO:0000256" key="1">
    <source>
        <dbReference type="SAM" id="MobiDB-lite"/>
    </source>
</evidence>
<sequence>MLEHSFHVIGEHTRYWQFGAPLILAKANPVVHTVTVDTVSAIANIFLSILQVDEKAEFPRESSSAISDSEPSLLPMNSNSNTLPSPQFPVRQNHFSVLIKGNKTQIIVMSYEDHFQVIATQIGTMGTILYARKEEGVSINPTFSVSVVFGKRDEPMLVACARQLIEKISLSGSSKPLVLSLGLKDHSTETLKGIISAVIDNGLW</sequence>
<protein>
    <recommendedName>
        <fullName evidence="4">Proteasome assembly chaperone 3</fullName>
    </recommendedName>
</protein>
<feature type="region of interest" description="Disordered" evidence="1">
    <location>
        <begin position="61"/>
        <end position="80"/>
    </location>
</feature>
<evidence type="ECO:0000313" key="2">
    <source>
        <dbReference type="EMBL" id="MED6174167.1"/>
    </source>
</evidence>
<dbReference type="EMBL" id="JASCZI010151712">
    <property type="protein sequence ID" value="MED6174167.1"/>
    <property type="molecule type" value="Genomic_DNA"/>
</dbReference>
<dbReference type="InterPro" id="IPR053720">
    <property type="entry name" value="Psm_Assembly_Chaperone"/>
</dbReference>
<name>A0ABU6VLB3_9FABA</name>
<dbReference type="Proteomes" id="UP001341840">
    <property type="component" value="Unassembled WGS sequence"/>
</dbReference>
<keyword evidence="3" id="KW-1185">Reference proteome</keyword>
<comment type="caution">
    <text evidence="2">The sequence shown here is derived from an EMBL/GenBank/DDBJ whole genome shotgun (WGS) entry which is preliminary data.</text>
</comment>
<gene>
    <name evidence="2" type="ORF">PIB30_066428</name>
</gene>
<evidence type="ECO:0008006" key="4">
    <source>
        <dbReference type="Google" id="ProtNLM"/>
    </source>
</evidence>
<proteinExistence type="predicted"/>
<dbReference type="PANTHER" id="PTHR31051">
    <property type="entry name" value="PROTEASOME ASSEMBLY CHAPERONE 3"/>
    <property type="match status" value="1"/>
</dbReference>
<evidence type="ECO:0000313" key="3">
    <source>
        <dbReference type="Proteomes" id="UP001341840"/>
    </source>
</evidence>
<dbReference type="Gene3D" id="3.30.230.90">
    <property type="match status" value="1"/>
</dbReference>
<organism evidence="2 3">
    <name type="scientific">Stylosanthes scabra</name>
    <dbReference type="NCBI Taxonomy" id="79078"/>
    <lineage>
        <taxon>Eukaryota</taxon>
        <taxon>Viridiplantae</taxon>
        <taxon>Streptophyta</taxon>
        <taxon>Embryophyta</taxon>
        <taxon>Tracheophyta</taxon>
        <taxon>Spermatophyta</taxon>
        <taxon>Magnoliopsida</taxon>
        <taxon>eudicotyledons</taxon>
        <taxon>Gunneridae</taxon>
        <taxon>Pentapetalae</taxon>
        <taxon>rosids</taxon>
        <taxon>fabids</taxon>
        <taxon>Fabales</taxon>
        <taxon>Fabaceae</taxon>
        <taxon>Papilionoideae</taxon>
        <taxon>50 kb inversion clade</taxon>
        <taxon>dalbergioids sensu lato</taxon>
        <taxon>Dalbergieae</taxon>
        <taxon>Pterocarpus clade</taxon>
        <taxon>Stylosanthes</taxon>
    </lineage>
</organism>
<reference evidence="2 3" key="1">
    <citation type="journal article" date="2023" name="Plants (Basel)">
        <title>Bridging the Gap: Combining Genomics and Transcriptomics Approaches to Understand Stylosanthes scabra, an Orphan Legume from the Brazilian Caatinga.</title>
        <authorList>
            <person name="Ferreira-Neto J.R.C."/>
            <person name="da Silva M.D."/>
            <person name="Binneck E."/>
            <person name="de Melo N.F."/>
            <person name="da Silva R.H."/>
            <person name="de Melo A.L.T.M."/>
            <person name="Pandolfi V."/>
            <person name="Bustamante F.O."/>
            <person name="Brasileiro-Vidal A.C."/>
            <person name="Benko-Iseppon A.M."/>
        </authorList>
    </citation>
    <scope>NUCLEOTIDE SEQUENCE [LARGE SCALE GENOMIC DNA]</scope>
    <source>
        <tissue evidence="2">Leaves</tissue>
    </source>
</reference>
<accession>A0ABU6VLB3</accession>
<dbReference type="Pfam" id="PF10178">
    <property type="entry name" value="PAC3"/>
    <property type="match status" value="1"/>
</dbReference>
<dbReference type="InterPro" id="IPR018788">
    <property type="entry name" value="Proteasome_assmbl_chp_3"/>
</dbReference>
<dbReference type="PANTHER" id="PTHR31051:SF1">
    <property type="entry name" value="PROTEASOME ASSEMBLY CHAPERONE 3"/>
    <property type="match status" value="1"/>
</dbReference>